<keyword evidence="4" id="KW-0235">DNA replication</keyword>
<evidence type="ECO:0000256" key="1">
    <source>
        <dbReference type="ARBA" id="ARBA00001946"/>
    </source>
</evidence>
<organism evidence="14 15">
    <name type="scientific">Kineosporia corallincola</name>
    <dbReference type="NCBI Taxonomy" id="2835133"/>
    <lineage>
        <taxon>Bacteria</taxon>
        <taxon>Bacillati</taxon>
        <taxon>Actinomycetota</taxon>
        <taxon>Actinomycetes</taxon>
        <taxon>Kineosporiales</taxon>
        <taxon>Kineosporiaceae</taxon>
        <taxon>Kineosporia</taxon>
    </lineage>
</organism>
<evidence type="ECO:0000256" key="3">
    <source>
        <dbReference type="ARBA" id="ARBA00022457"/>
    </source>
</evidence>
<evidence type="ECO:0000256" key="7">
    <source>
        <dbReference type="ARBA" id="ARBA00022801"/>
    </source>
</evidence>
<dbReference type="PANTHER" id="PTHR47707:SF1">
    <property type="entry name" value="NUDIX HYDROLASE FAMILY PROTEIN"/>
    <property type="match status" value="1"/>
</dbReference>
<feature type="domain" description="Nudix hydrolase" evidence="13">
    <location>
        <begin position="10"/>
        <end position="144"/>
    </location>
</feature>
<reference evidence="14 15" key="1">
    <citation type="submission" date="2021-05" db="EMBL/GenBank/DDBJ databases">
        <title>Kineosporia and Streptomyces sp. nov. two new marine actinobacteria isolated from Coral.</title>
        <authorList>
            <person name="Buangrab K."/>
            <person name="Sutthacheep M."/>
            <person name="Yeemin T."/>
            <person name="Harunari E."/>
            <person name="Igarashi Y."/>
            <person name="Kanchanasin P."/>
            <person name="Tanasupawat S."/>
            <person name="Phongsopitanun W."/>
        </authorList>
    </citation>
    <scope>NUCLEOTIDE SEQUENCE [LARGE SCALE GENOMIC DNA]</scope>
    <source>
        <strain evidence="14 15">J2-2</strain>
    </source>
</reference>
<keyword evidence="6" id="KW-0227">DNA damage</keyword>
<keyword evidence="15" id="KW-1185">Reference proteome</keyword>
<accession>A0ABS5TLF8</accession>
<dbReference type="InterPro" id="IPR020476">
    <property type="entry name" value="Nudix_hydrolase"/>
</dbReference>
<sequence>MLWAVSDTSGPVLVVGGAVVDDLDRPTTLLAARRTEPPHLAGGWELPGGKVDPGEEPLEALHRELAEELGVRVEVGEELIAPNGLGWDLPPLHRMRVWLVRVIEGEPAPIEVHDELRHLRLGHWSEVGWLPADVPIVLALTALAEQRQAR</sequence>
<protein>
    <recommendedName>
        <fullName evidence="11">8-oxo-dGTP diphosphatase</fullName>
        <ecNumber evidence="11">3.6.1.55</ecNumber>
    </recommendedName>
</protein>
<keyword evidence="7 12" id="KW-0378">Hydrolase</keyword>
<dbReference type="PANTHER" id="PTHR47707">
    <property type="entry name" value="8-OXO-DGTP DIPHOSPHATASE"/>
    <property type="match status" value="1"/>
</dbReference>
<dbReference type="InterPro" id="IPR015797">
    <property type="entry name" value="NUDIX_hydrolase-like_dom_sf"/>
</dbReference>
<dbReference type="Pfam" id="PF00293">
    <property type="entry name" value="NUDIX"/>
    <property type="match status" value="1"/>
</dbReference>
<keyword evidence="3" id="KW-0515">Mutator protein</keyword>
<name>A0ABS5TLF8_9ACTN</name>
<evidence type="ECO:0000313" key="15">
    <source>
        <dbReference type="Proteomes" id="UP001197247"/>
    </source>
</evidence>
<dbReference type="PROSITE" id="PS00893">
    <property type="entry name" value="NUDIX_BOX"/>
    <property type="match status" value="1"/>
</dbReference>
<evidence type="ECO:0000256" key="11">
    <source>
        <dbReference type="ARBA" id="ARBA00038905"/>
    </source>
</evidence>
<dbReference type="InterPro" id="IPR020084">
    <property type="entry name" value="NUDIX_hydrolase_CS"/>
</dbReference>
<evidence type="ECO:0000256" key="12">
    <source>
        <dbReference type="RuleBase" id="RU003476"/>
    </source>
</evidence>
<evidence type="ECO:0000256" key="10">
    <source>
        <dbReference type="ARBA" id="ARBA00035861"/>
    </source>
</evidence>
<gene>
    <name evidence="14" type="ORF">KIH74_15960</name>
</gene>
<dbReference type="InterPro" id="IPR047127">
    <property type="entry name" value="MutT-like"/>
</dbReference>
<dbReference type="InterPro" id="IPR000086">
    <property type="entry name" value="NUDIX_hydrolase_dom"/>
</dbReference>
<evidence type="ECO:0000313" key="14">
    <source>
        <dbReference type="EMBL" id="MBT0770439.1"/>
    </source>
</evidence>
<evidence type="ECO:0000256" key="4">
    <source>
        <dbReference type="ARBA" id="ARBA00022705"/>
    </source>
</evidence>
<comment type="caution">
    <text evidence="14">The sequence shown here is derived from an EMBL/GenBank/DDBJ whole genome shotgun (WGS) entry which is preliminary data.</text>
</comment>
<dbReference type="EMBL" id="JAHBAY010000006">
    <property type="protein sequence ID" value="MBT0770439.1"/>
    <property type="molecule type" value="Genomic_DNA"/>
</dbReference>
<dbReference type="Proteomes" id="UP001197247">
    <property type="component" value="Unassembled WGS sequence"/>
</dbReference>
<comment type="cofactor">
    <cofactor evidence="1">
        <name>Mg(2+)</name>
        <dbReference type="ChEBI" id="CHEBI:18420"/>
    </cofactor>
</comment>
<keyword evidence="9" id="KW-0234">DNA repair</keyword>
<dbReference type="EC" id="3.6.1.55" evidence="11"/>
<dbReference type="SUPFAM" id="SSF55811">
    <property type="entry name" value="Nudix"/>
    <property type="match status" value="1"/>
</dbReference>
<evidence type="ECO:0000259" key="13">
    <source>
        <dbReference type="PROSITE" id="PS51462"/>
    </source>
</evidence>
<proteinExistence type="inferred from homology"/>
<dbReference type="CDD" id="cd03425">
    <property type="entry name" value="NUDIX_MutT_NudA_like"/>
    <property type="match status" value="1"/>
</dbReference>
<keyword evidence="8" id="KW-0460">Magnesium</keyword>
<keyword evidence="5" id="KW-0479">Metal-binding</keyword>
<comment type="catalytic activity">
    <reaction evidence="10">
        <text>8-oxo-dGTP + H2O = 8-oxo-dGMP + diphosphate + H(+)</text>
        <dbReference type="Rhea" id="RHEA:31575"/>
        <dbReference type="ChEBI" id="CHEBI:15377"/>
        <dbReference type="ChEBI" id="CHEBI:15378"/>
        <dbReference type="ChEBI" id="CHEBI:33019"/>
        <dbReference type="ChEBI" id="CHEBI:63224"/>
        <dbReference type="ChEBI" id="CHEBI:77896"/>
        <dbReference type="EC" id="3.6.1.55"/>
    </reaction>
</comment>
<evidence type="ECO:0000256" key="9">
    <source>
        <dbReference type="ARBA" id="ARBA00023204"/>
    </source>
</evidence>
<evidence type="ECO:0000256" key="2">
    <source>
        <dbReference type="ARBA" id="ARBA00005582"/>
    </source>
</evidence>
<dbReference type="PROSITE" id="PS51462">
    <property type="entry name" value="NUDIX"/>
    <property type="match status" value="1"/>
</dbReference>
<evidence type="ECO:0000256" key="8">
    <source>
        <dbReference type="ARBA" id="ARBA00022842"/>
    </source>
</evidence>
<evidence type="ECO:0000256" key="5">
    <source>
        <dbReference type="ARBA" id="ARBA00022723"/>
    </source>
</evidence>
<comment type="similarity">
    <text evidence="2 12">Belongs to the Nudix hydrolase family.</text>
</comment>
<evidence type="ECO:0000256" key="6">
    <source>
        <dbReference type="ARBA" id="ARBA00022763"/>
    </source>
</evidence>
<dbReference type="Gene3D" id="3.90.79.10">
    <property type="entry name" value="Nucleoside Triphosphate Pyrophosphohydrolase"/>
    <property type="match status" value="1"/>
</dbReference>
<dbReference type="PRINTS" id="PR00502">
    <property type="entry name" value="NUDIXFAMILY"/>
</dbReference>